<protein>
    <submittedName>
        <fullName evidence="1">Uncharacterized protein</fullName>
    </submittedName>
</protein>
<dbReference type="AlphaFoldDB" id="A0A0F9ATH7"/>
<dbReference type="Gene3D" id="3.30.2000.20">
    <property type="match status" value="1"/>
</dbReference>
<name>A0A0F9ATH7_9ZZZZ</name>
<gene>
    <name evidence="1" type="ORF">LCGC14_2873350</name>
</gene>
<sequence>TVQRDIGVNSFRSNGVMRVTITDDIDKGIYQLLAIADIIEIEFSNSKVASLVLFRTARVIKRGRTGSSKTTSITNTVATAGAASTGGGDKYQVDVVIPFEYDFTS</sequence>
<reference evidence="1" key="1">
    <citation type="journal article" date="2015" name="Nature">
        <title>Complex archaea that bridge the gap between prokaryotes and eukaryotes.</title>
        <authorList>
            <person name="Spang A."/>
            <person name="Saw J.H."/>
            <person name="Jorgensen S.L."/>
            <person name="Zaremba-Niedzwiedzka K."/>
            <person name="Martijn J."/>
            <person name="Lind A.E."/>
            <person name="van Eijk R."/>
            <person name="Schleper C."/>
            <person name="Guy L."/>
            <person name="Ettema T.J."/>
        </authorList>
    </citation>
    <scope>NUCLEOTIDE SEQUENCE</scope>
</reference>
<evidence type="ECO:0000313" key="1">
    <source>
        <dbReference type="EMBL" id="KKK75476.1"/>
    </source>
</evidence>
<organism evidence="1">
    <name type="scientific">marine sediment metagenome</name>
    <dbReference type="NCBI Taxonomy" id="412755"/>
    <lineage>
        <taxon>unclassified sequences</taxon>
        <taxon>metagenomes</taxon>
        <taxon>ecological metagenomes</taxon>
    </lineage>
</organism>
<dbReference type="EMBL" id="LAZR01055846">
    <property type="protein sequence ID" value="KKK75476.1"/>
    <property type="molecule type" value="Genomic_DNA"/>
</dbReference>
<comment type="caution">
    <text evidence="1">The sequence shown here is derived from an EMBL/GenBank/DDBJ whole genome shotgun (WGS) entry which is preliminary data.</text>
</comment>
<feature type="non-terminal residue" evidence="1">
    <location>
        <position position="1"/>
    </location>
</feature>
<accession>A0A0F9ATH7</accession>
<proteinExistence type="predicted"/>